<proteinExistence type="predicted"/>
<dbReference type="RefSeq" id="WP_053772533.1">
    <property type="nucleotide sequence ID" value="NZ_LIST01000005.1"/>
</dbReference>
<dbReference type="AlphaFoldDB" id="A0A0M9AP37"/>
<organism evidence="1 2">
    <name type="scientific">Halorubrum tropicale</name>
    <dbReference type="NCBI Taxonomy" id="1765655"/>
    <lineage>
        <taxon>Archaea</taxon>
        <taxon>Methanobacteriati</taxon>
        <taxon>Methanobacteriota</taxon>
        <taxon>Stenosarchaea group</taxon>
        <taxon>Halobacteria</taxon>
        <taxon>Halobacteriales</taxon>
        <taxon>Haloferacaceae</taxon>
        <taxon>Halorubrum</taxon>
    </lineage>
</organism>
<dbReference type="OrthoDB" id="165318at2157"/>
<sequence length="167" mass="19560">MIFLADRVNLDKRTLLTRIHTQLQTQTGADAPVEHVRYYPSKANKLEVRATIHPERFFDASYPASTVQLHVSFDFPTEFAYDFYRIQWVDSDRELMLGWHQDDTHMNLGECRFQLDYRGDTIHRTEAVFLDRHPRNVFDHRIAQLVDVVDALTWTDGRPAIPDVTGE</sequence>
<gene>
    <name evidence="1" type="ORF">AMR74_13275</name>
</gene>
<keyword evidence="2" id="KW-1185">Reference proteome</keyword>
<dbReference type="PATRIC" id="fig|1705389.3.peg.1585"/>
<comment type="caution">
    <text evidence="1">The sequence shown here is derived from an EMBL/GenBank/DDBJ whole genome shotgun (WGS) entry which is preliminary data.</text>
</comment>
<dbReference type="STRING" id="1765655.AMR74_13275"/>
<evidence type="ECO:0000313" key="2">
    <source>
        <dbReference type="Proteomes" id="UP000037747"/>
    </source>
</evidence>
<accession>A0A0M9AP37</accession>
<evidence type="ECO:0000313" key="1">
    <source>
        <dbReference type="EMBL" id="KOX95892.1"/>
    </source>
</evidence>
<dbReference type="Proteomes" id="UP000037747">
    <property type="component" value="Unassembled WGS sequence"/>
</dbReference>
<protein>
    <submittedName>
        <fullName evidence="1">Uncharacterized protein</fullName>
    </submittedName>
</protein>
<name>A0A0M9AP37_9EURY</name>
<reference evidence="1 2" key="1">
    <citation type="submission" date="2015-08" db="EMBL/GenBank/DDBJ databases">
        <title>Genomes of Isolates from Cabo Rojo, PR.</title>
        <authorList>
            <person name="Sanchez-Nieves R.L."/>
            <person name="Montalvo-Rodriguez R."/>
        </authorList>
    </citation>
    <scope>NUCLEOTIDE SEQUENCE [LARGE SCALE GENOMIC DNA]</scope>
    <source>
        <strain evidence="1 2">5</strain>
    </source>
</reference>
<dbReference type="EMBL" id="LIST01000005">
    <property type="protein sequence ID" value="KOX95892.1"/>
    <property type="molecule type" value="Genomic_DNA"/>
</dbReference>